<protein>
    <submittedName>
        <fullName evidence="8">MATE family efflux transporter</fullName>
    </submittedName>
</protein>
<dbReference type="GO" id="GO:0005886">
    <property type="term" value="C:plasma membrane"/>
    <property type="evidence" value="ECO:0007669"/>
    <property type="project" value="UniProtKB-SubCell"/>
</dbReference>
<keyword evidence="5 7" id="KW-1133">Transmembrane helix</keyword>
<feature type="transmembrane region" description="Helical" evidence="7">
    <location>
        <begin position="419"/>
        <end position="440"/>
    </location>
</feature>
<feature type="transmembrane region" description="Helical" evidence="7">
    <location>
        <begin position="58"/>
        <end position="80"/>
    </location>
</feature>
<evidence type="ECO:0000313" key="8">
    <source>
        <dbReference type="EMBL" id="MBC5581454.1"/>
    </source>
</evidence>
<evidence type="ECO:0000256" key="3">
    <source>
        <dbReference type="ARBA" id="ARBA00022475"/>
    </source>
</evidence>
<evidence type="ECO:0000256" key="5">
    <source>
        <dbReference type="ARBA" id="ARBA00022989"/>
    </source>
</evidence>
<dbReference type="AlphaFoldDB" id="A0A923KY36"/>
<keyword evidence="6 7" id="KW-0472">Membrane</keyword>
<evidence type="ECO:0000256" key="6">
    <source>
        <dbReference type="ARBA" id="ARBA00023136"/>
    </source>
</evidence>
<accession>A0A923KY36</accession>
<sequence>MHSAPNNKMAAKPVFPLLMSMALPPMLSMLLGSLYNIIDSMFVARYSADALTAVSLAFPLQNFALAVAVGTGVGISSYIARKLGEGDRDAANSAVAHGLLLSLAHYLLFVLLGLFLTKPFLSMFTSSPVILGLGADYLFIVLVGCVGQQVQIAIEKMLQATGNMVWPMLMQALGCVVNIILDPIMIFGLFGFPEMGVRGAALATIIGQLASMALAFFSLFKKEHEVRLDLRRLKFRPAVIGEIYNVGAPTILMNSLGSVLVMGLNSLLMRFSEAAVSVFGIYYKLQTFVFMPVSGMAQGAMPIMGYNYGARSRGRVVACFRDSLIVSAAILAAGNLLFVLLPGPLLALFGAGPEMTSIGVPALRILGCSYLPAALGCCIPTLFQAVGRGRSSLVIFLLRQFAITLPLAWLLAGPMGLEGVWVSFIVAEVAAAAAAALMLAQLFRRDPVLIRGCPTPEKQA</sequence>
<dbReference type="GO" id="GO:0015297">
    <property type="term" value="F:antiporter activity"/>
    <property type="evidence" value="ECO:0007669"/>
    <property type="project" value="InterPro"/>
</dbReference>
<keyword evidence="4 7" id="KW-0812">Transmembrane</keyword>
<feature type="transmembrane region" description="Helical" evidence="7">
    <location>
        <begin position="92"/>
        <end position="116"/>
    </location>
</feature>
<dbReference type="CDD" id="cd13144">
    <property type="entry name" value="MATE_like_4"/>
    <property type="match status" value="1"/>
</dbReference>
<feature type="transmembrane region" description="Helical" evidence="7">
    <location>
        <begin position="324"/>
        <end position="350"/>
    </location>
</feature>
<dbReference type="InterPro" id="IPR002528">
    <property type="entry name" value="MATE_fam"/>
</dbReference>
<dbReference type="EMBL" id="JACONZ010000002">
    <property type="protein sequence ID" value="MBC5581454.1"/>
    <property type="molecule type" value="Genomic_DNA"/>
</dbReference>
<feature type="transmembrane region" description="Helical" evidence="7">
    <location>
        <begin position="241"/>
        <end position="261"/>
    </location>
</feature>
<evidence type="ECO:0000256" key="7">
    <source>
        <dbReference type="SAM" id="Phobius"/>
    </source>
</evidence>
<gene>
    <name evidence="8" type="ORF">H8S23_08010</name>
</gene>
<evidence type="ECO:0000256" key="1">
    <source>
        <dbReference type="ARBA" id="ARBA00004651"/>
    </source>
</evidence>
<dbReference type="PIRSF" id="PIRSF006603">
    <property type="entry name" value="DinF"/>
    <property type="match status" value="1"/>
</dbReference>
<reference evidence="8" key="1">
    <citation type="submission" date="2020-08" db="EMBL/GenBank/DDBJ databases">
        <title>Genome public.</title>
        <authorList>
            <person name="Liu C."/>
            <person name="Sun Q."/>
        </authorList>
    </citation>
    <scope>NUCLEOTIDE SEQUENCE</scope>
    <source>
        <strain evidence="8">BX8</strain>
    </source>
</reference>
<dbReference type="PANTHER" id="PTHR43549">
    <property type="entry name" value="MULTIDRUG RESISTANCE PROTEIN YPNP-RELATED"/>
    <property type="match status" value="1"/>
</dbReference>
<dbReference type="PANTHER" id="PTHR43549:SF3">
    <property type="entry name" value="MULTIDRUG RESISTANCE PROTEIN YPNP-RELATED"/>
    <property type="match status" value="1"/>
</dbReference>
<keyword evidence="9" id="KW-1185">Reference proteome</keyword>
<dbReference type="Pfam" id="PF01554">
    <property type="entry name" value="MatE"/>
    <property type="match status" value="2"/>
</dbReference>
<organism evidence="8 9">
    <name type="scientific">Anaerofilum hominis</name>
    <dbReference type="NCBI Taxonomy" id="2763016"/>
    <lineage>
        <taxon>Bacteria</taxon>
        <taxon>Bacillati</taxon>
        <taxon>Bacillota</taxon>
        <taxon>Clostridia</taxon>
        <taxon>Eubacteriales</taxon>
        <taxon>Oscillospiraceae</taxon>
        <taxon>Anaerofilum</taxon>
    </lineage>
</organism>
<dbReference type="InterPro" id="IPR048279">
    <property type="entry name" value="MdtK-like"/>
</dbReference>
<evidence type="ECO:0000256" key="2">
    <source>
        <dbReference type="ARBA" id="ARBA00022448"/>
    </source>
</evidence>
<dbReference type="NCBIfam" id="TIGR00797">
    <property type="entry name" value="matE"/>
    <property type="match status" value="1"/>
</dbReference>
<feature type="transmembrane region" description="Helical" evidence="7">
    <location>
        <begin position="14"/>
        <end position="38"/>
    </location>
</feature>
<name>A0A923KY36_9FIRM</name>
<comment type="caution">
    <text evidence="8">The sequence shown here is derived from an EMBL/GenBank/DDBJ whole genome shotgun (WGS) entry which is preliminary data.</text>
</comment>
<keyword evidence="3" id="KW-1003">Cell membrane</keyword>
<feature type="transmembrane region" description="Helical" evidence="7">
    <location>
        <begin position="199"/>
        <end position="220"/>
    </location>
</feature>
<dbReference type="GO" id="GO:0042910">
    <property type="term" value="F:xenobiotic transmembrane transporter activity"/>
    <property type="evidence" value="ECO:0007669"/>
    <property type="project" value="InterPro"/>
</dbReference>
<comment type="subcellular location">
    <subcellularLocation>
        <location evidence="1">Cell membrane</location>
        <topology evidence="1">Multi-pass membrane protein</topology>
    </subcellularLocation>
</comment>
<feature type="transmembrane region" description="Helical" evidence="7">
    <location>
        <begin position="393"/>
        <end position="413"/>
    </location>
</feature>
<keyword evidence="2" id="KW-0813">Transport</keyword>
<proteinExistence type="predicted"/>
<dbReference type="RefSeq" id="WP_186887805.1">
    <property type="nucleotide sequence ID" value="NZ_JACONZ010000002.1"/>
</dbReference>
<dbReference type="InterPro" id="IPR052031">
    <property type="entry name" value="Membrane_Transporter-Flippase"/>
</dbReference>
<evidence type="ECO:0000313" key="9">
    <source>
        <dbReference type="Proteomes" id="UP000659630"/>
    </source>
</evidence>
<dbReference type="Proteomes" id="UP000659630">
    <property type="component" value="Unassembled WGS sequence"/>
</dbReference>
<feature type="transmembrane region" description="Helical" evidence="7">
    <location>
        <begin position="128"/>
        <end position="147"/>
    </location>
</feature>
<feature type="transmembrane region" description="Helical" evidence="7">
    <location>
        <begin position="168"/>
        <end position="193"/>
    </location>
</feature>
<feature type="transmembrane region" description="Helical" evidence="7">
    <location>
        <begin position="281"/>
        <end position="303"/>
    </location>
</feature>
<feature type="transmembrane region" description="Helical" evidence="7">
    <location>
        <begin position="362"/>
        <end position="386"/>
    </location>
</feature>
<evidence type="ECO:0000256" key="4">
    <source>
        <dbReference type="ARBA" id="ARBA00022692"/>
    </source>
</evidence>